<dbReference type="PROSITE" id="PS50097">
    <property type="entry name" value="BTB"/>
    <property type="match status" value="1"/>
</dbReference>
<reference evidence="2" key="1">
    <citation type="journal article" date="2020" name="Stud. Mycol.">
        <title>101 Dothideomycetes genomes: a test case for predicting lifestyles and emergence of pathogens.</title>
        <authorList>
            <person name="Haridas S."/>
            <person name="Albert R."/>
            <person name="Binder M."/>
            <person name="Bloem J."/>
            <person name="Labutti K."/>
            <person name="Salamov A."/>
            <person name="Andreopoulos B."/>
            <person name="Baker S."/>
            <person name="Barry K."/>
            <person name="Bills G."/>
            <person name="Bluhm B."/>
            <person name="Cannon C."/>
            <person name="Castanera R."/>
            <person name="Culley D."/>
            <person name="Daum C."/>
            <person name="Ezra D."/>
            <person name="Gonzalez J."/>
            <person name="Henrissat B."/>
            <person name="Kuo A."/>
            <person name="Liang C."/>
            <person name="Lipzen A."/>
            <person name="Lutzoni F."/>
            <person name="Magnuson J."/>
            <person name="Mondo S."/>
            <person name="Nolan M."/>
            <person name="Ohm R."/>
            <person name="Pangilinan J."/>
            <person name="Park H.-J."/>
            <person name="Ramirez L."/>
            <person name="Alfaro M."/>
            <person name="Sun H."/>
            <person name="Tritt A."/>
            <person name="Yoshinaga Y."/>
            <person name="Zwiers L.-H."/>
            <person name="Turgeon B."/>
            <person name="Goodwin S."/>
            <person name="Spatafora J."/>
            <person name="Crous P."/>
            <person name="Grigoriev I."/>
        </authorList>
    </citation>
    <scope>NUCLEOTIDE SEQUENCE</scope>
    <source>
        <strain evidence="2">CBS 161.51</strain>
    </source>
</reference>
<dbReference type="InterPro" id="IPR000210">
    <property type="entry name" value="BTB/POZ_dom"/>
</dbReference>
<feature type="domain" description="BTB" evidence="1">
    <location>
        <begin position="35"/>
        <end position="95"/>
    </location>
</feature>
<organism evidence="2 3">
    <name type="scientific">Clathrospora elynae</name>
    <dbReference type="NCBI Taxonomy" id="706981"/>
    <lineage>
        <taxon>Eukaryota</taxon>
        <taxon>Fungi</taxon>
        <taxon>Dikarya</taxon>
        <taxon>Ascomycota</taxon>
        <taxon>Pezizomycotina</taxon>
        <taxon>Dothideomycetes</taxon>
        <taxon>Pleosporomycetidae</taxon>
        <taxon>Pleosporales</taxon>
        <taxon>Diademaceae</taxon>
        <taxon>Clathrospora</taxon>
    </lineage>
</organism>
<dbReference type="EMBL" id="ML976291">
    <property type="protein sequence ID" value="KAF1935268.1"/>
    <property type="molecule type" value="Genomic_DNA"/>
</dbReference>
<dbReference type="InterPro" id="IPR003131">
    <property type="entry name" value="T1-type_BTB"/>
</dbReference>
<dbReference type="InterPro" id="IPR045068">
    <property type="entry name" value="BACURD1-3"/>
</dbReference>
<evidence type="ECO:0000313" key="3">
    <source>
        <dbReference type="Proteomes" id="UP000800038"/>
    </source>
</evidence>
<keyword evidence="3" id="KW-1185">Reference proteome</keyword>
<dbReference type="AlphaFoldDB" id="A0A6A5S792"/>
<dbReference type="OrthoDB" id="2414723at2759"/>
<dbReference type="InterPro" id="IPR011333">
    <property type="entry name" value="SKP1/BTB/POZ_sf"/>
</dbReference>
<evidence type="ECO:0000259" key="1">
    <source>
        <dbReference type="PROSITE" id="PS50097"/>
    </source>
</evidence>
<evidence type="ECO:0000313" key="2">
    <source>
        <dbReference type="EMBL" id="KAF1935268.1"/>
    </source>
</evidence>
<dbReference type="SMART" id="SM00225">
    <property type="entry name" value="BTB"/>
    <property type="match status" value="1"/>
</dbReference>
<name>A0A6A5S792_9PLEO</name>
<protein>
    <recommendedName>
        <fullName evidence="1">BTB domain-containing protein</fullName>
    </recommendedName>
</protein>
<dbReference type="PANTHER" id="PTHR11145:SF8">
    <property type="entry name" value="RE57120P"/>
    <property type="match status" value="1"/>
</dbReference>
<dbReference type="CDD" id="cd18316">
    <property type="entry name" value="BTB_POZ_KCTD-like"/>
    <property type="match status" value="1"/>
</dbReference>
<gene>
    <name evidence="2" type="ORF">EJ02DRAFT_507148</name>
</gene>
<dbReference type="Pfam" id="PF02214">
    <property type="entry name" value="BTB_2"/>
    <property type="match status" value="1"/>
</dbReference>
<sequence>MSLNETKQTNTADDVNTKDRAGITISPVATPSYPKVLTLNVGGREFKTSLDTLCAESGFFAAQFSDRWTWAPETDGSYFLDADPNLFEHLLRFMRRPGVFPLFYDNATGHDYDLYNQLEAEADYFQMDALYGWIKEKTYLQAVKVQTDWPVTRELDNMTSETVSVTESKEFRIIPRIRKVYICPRGISVHMGAPEKCGMACAKAQGNADVGYDEVPYLNVVTIKKEIVFDEKVCRVT</sequence>
<proteinExistence type="predicted"/>
<accession>A0A6A5S792</accession>
<dbReference type="Gene3D" id="3.30.710.10">
    <property type="entry name" value="Potassium Channel Kv1.1, Chain A"/>
    <property type="match status" value="1"/>
</dbReference>
<dbReference type="PANTHER" id="PTHR11145">
    <property type="entry name" value="BTB/POZ DOMAIN-CONTAINING ADAPTER FOR CUL3-MEDIATED RHOA DEGRADATION PROTEIN FAMILY MEMBER"/>
    <property type="match status" value="1"/>
</dbReference>
<dbReference type="GO" id="GO:0051260">
    <property type="term" value="P:protein homooligomerization"/>
    <property type="evidence" value="ECO:0007669"/>
    <property type="project" value="InterPro"/>
</dbReference>
<dbReference type="Proteomes" id="UP000800038">
    <property type="component" value="Unassembled WGS sequence"/>
</dbReference>
<dbReference type="SUPFAM" id="SSF54695">
    <property type="entry name" value="POZ domain"/>
    <property type="match status" value="1"/>
</dbReference>